<dbReference type="PANTHER" id="PTHR10057:SF0">
    <property type="entry name" value="TRANSLOCATOR PROTEIN"/>
    <property type="match status" value="1"/>
</dbReference>
<evidence type="ECO:0000256" key="2">
    <source>
        <dbReference type="ARBA" id="ARBA00007524"/>
    </source>
</evidence>
<reference evidence="7" key="1">
    <citation type="submission" date="2016-12" db="EMBL/GenBank/DDBJ databases">
        <title>The genomes of Aspergillus section Nigri reveals drivers in fungal speciation.</title>
        <authorList>
            <consortium name="DOE Joint Genome Institute"/>
            <person name="Vesth T.C."/>
            <person name="Nybo J."/>
            <person name="Theobald S."/>
            <person name="Brandl J."/>
            <person name="Frisvad J.C."/>
            <person name="Nielsen K.F."/>
            <person name="Lyhne E.K."/>
            <person name="Kogle M.E."/>
            <person name="Kuo A."/>
            <person name="Riley R."/>
            <person name="Clum A."/>
            <person name="Nolan M."/>
            <person name="Lipzen A."/>
            <person name="Salamov A."/>
            <person name="Henrissat B."/>
            <person name="Wiebenga A."/>
            <person name="De vries R.P."/>
            <person name="Grigoriev I.V."/>
            <person name="Mortensen U.H."/>
            <person name="Andersen M.R."/>
            <person name="Baker S.E."/>
        </authorList>
    </citation>
    <scope>NUCLEOTIDE SEQUENCE</scope>
    <source>
        <strain evidence="7">IBT 28561</strain>
    </source>
</reference>
<accession>A0A2I1DHN2</accession>
<feature type="transmembrane region" description="Helical" evidence="6">
    <location>
        <begin position="111"/>
        <end position="131"/>
    </location>
</feature>
<comment type="caution">
    <text evidence="7">The sequence shown here is derived from an EMBL/GenBank/DDBJ whole genome shotgun (WGS) entry which is preliminary data.</text>
</comment>
<dbReference type="VEuPathDB" id="FungiDB:P168DRAFT_278870"/>
<keyword evidence="8" id="KW-1185">Reference proteome</keyword>
<dbReference type="PANTHER" id="PTHR10057">
    <property type="entry name" value="PERIPHERAL-TYPE BENZODIAZEPINE RECEPTOR"/>
    <property type="match status" value="1"/>
</dbReference>
<name>A0A2I1DHN2_ASPC2</name>
<dbReference type="OrthoDB" id="8841220at2759"/>
<dbReference type="AlphaFoldDB" id="A0A2I1DHN2"/>
<comment type="subcellular location">
    <subcellularLocation>
        <location evidence="1">Membrane</location>
        <topology evidence="1">Multi-pass membrane protein</topology>
    </subcellularLocation>
</comment>
<evidence type="ECO:0000313" key="7">
    <source>
        <dbReference type="EMBL" id="PKY09381.1"/>
    </source>
</evidence>
<dbReference type="EMBL" id="MSFM01000001">
    <property type="protein sequence ID" value="PKY09381.1"/>
    <property type="molecule type" value="Genomic_DNA"/>
</dbReference>
<dbReference type="CDD" id="cd15904">
    <property type="entry name" value="TSPO_MBR"/>
    <property type="match status" value="1"/>
</dbReference>
<keyword evidence="3 6" id="KW-0812">Transmembrane</keyword>
<evidence type="ECO:0000313" key="8">
    <source>
        <dbReference type="Proteomes" id="UP000234254"/>
    </source>
</evidence>
<keyword evidence="5 6" id="KW-0472">Membrane</keyword>
<keyword evidence="4 6" id="KW-1133">Transmembrane helix</keyword>
<evidence type="ECO:0000256" key="1">
    <source>
        <dbReference type="ARBA" id="ARBA00004141"/>
    </source>
</evidence>
<dbReference type="GO" id="GO:0005741">
    <property type="term" value="C:mitochondrial outer membrane"/>
    <property type="evidence" value="ECO:0007669"/>
    <property type="project" value="TreeGrafter"/>
</dbReference>
<protein>
    <submittedName>
        <fullName evidence="7">Peripheral-type benzodiazepine receptor</fullName>
    </submittedName>
</protein>
<evidence type="ECO:0000256" key="4">
    <source>
        <dbReference type="ARBA" id="ARBA00022989"/>
    </source>
</evidence>
<dbReference type="RefSeq" id="XP_024697975.1">
    <property type="nucleotide sequence ID" value="XM_024835728.1"/>
</dbReference>
<dbReference type="InterPro" id="IPR038330">
    <property type="entry name" value="TspO/MBR-related_sf"/>
</dbReference>
<dbReference type="Proteomes" id="UP000234254">
    <property type="component" value="Unassembled WGS sequence"/>
</dbReference>
<evidence type="ECO:0000256" key="6">
    <source>
        <dbReference type="SAM" id="Phobius"/>
    </source>
</evidence>
<dbReference type="Gene3D" id="1.20.1260.100">
    <property type="entry name" value="TspO/MBR protein"/>
    <property type="match status" value="1"/>
</dbReference>
<dbReference type="GO" id="GO:0033013">
    <property type="term" value="P:tetrapyrrole metabolic process"/>
    <property type="evidence" value="ECO:0007669"/>
    <property type="project" value="UniProtKB-ARBA"/>
</dbReference>
<evidence type="ECO:0000256" key="5">
    <source>
        <dbReference type="ARBA" id="ARBA00023136"/>
    </source>
</evidence>
<evidence type="ECO:0000256" key="3">
    <source>
        <dbReference type="ARBA" id="ARBA00022692"/>
    </source>
</evidence>
<sequence length="174" mass="19188">MPWSTSLPQGILSSPLLSIGAPTAGGLLVGYLVNRGGRTKGIYHSLKQPPYHPPAWLFPPVWSLLYTTMGYAAYHANATTFDDSWQPLYGAQLALNYLWMPLFFGLRKPAWALADLTLLGGTVASLMSGWWETDRTAFWFMVPYAAWLGYATYLNVGVGVLNKWKIGGGQKKGE</sequence>
<dbReference type="InterPro" id="IPR004307">
    <property type="entry name" value="TspO_MBR"/>
</dbReference>
<dbReference type="FunFam" id="1.20.1260.100:FF:000001">
    <property type="entry name" value="translocator protein 2"/>
    <property type="match status" value="1"/>
</dbReference>
<comment type="similarity">
    <text evidence="2">Belongs to the TspO/BZRP family.</text>
</comment>
<proteinExistence type="inferred from homology"/>
<dbReference type="GeneID" id="36543252"/>
<keyword evidence="7" id="KW-0675">Receptor</keyword>
<feature type="transmembrane region" description="Helical" evidence="6">
    <location>
        <begin position="137"/>
        <end position="161"/>
    </location>
</feature>
<gene>
    <name evidence="7" type="ORF">P168DRAFT_278870</name>
</gene>
<feature type="transmembrane region" description="Helical" evidence="6">
    <location>
        <begin position="55"/>
        <end position="74"/>
    </location>
</feature>
<feature type="transmembrane region" description="Helical" evidence="6">
    <location>
        <begin position="12"/>
        <end position="34"/>
    </location>
</feature>
<organism evidence="7 8">
    <name type="scientific">Aspergillus campestris (strain IBT 28561)</name>
    <dbReference type="NCBI Taxonomy" id="1392248"/>
    <lineage>
        <taxon>Eukaryota</taxon>
        <taxon>Fungi</taxon>
        <taxon>Dikarya</taxon>
        <taxon>Ascomycota</taxon>
        <taxon>Pezizomycotina</taxon>
        <taxon>Eurotiomycetes</taxon>
        <taxon>Eurotiomycetidae</taxon>
        <taxon>Eurotiales</taxon>
        <taxon>Aspergillaceae</taxon>
        <taxon>Aspergillus</taxon>
        <taxon>Aspergillus subgen. Circumdati</taxon>
    </lineage>
</organism>
<dbReference type="Pfam" id="PF03073">
    <property type="entry name" value="TspO_MBR"/>
    <property type="match status" value="1"/>
</dbReference>